<dbReference type="InterPro" id="IPR019962">
    <property type="entry name" value="CHP03663"/>
</dbReference>
<keyword evidence="1" id="KW-0472">Membrane</keyword>
<reference evidence="3 4" key="1">
    <citation type="submission" date="2020-12" db="EMBL/GenBank/DDBJ databases">
        <title>Halosimplex halophilum sp. nov. and Halosimplex salinum sp. nov., two new members of the genus Halosimplex.</title>
        <authorList>
            <person name="Cui H.L."/>
        </authorList>
    </citation>
    <scope>NUCLEOTIDE SEQUENCE [LARGE SCALE GENOMIC DNA]</scope>
    <source>
        <strain evidence="3 4">YGH94</strain>
    </source>
</reference>
<dbReference type="RefSeq" id="WP_198062564.1">
    <property type="nucleotide sequence ID" value="NZ_CP065856.1"/>
</dbReference>
<feature type="domain" description="Glycosyltransferase RgtA/B/C/D-like" evidence="2">
    <location>
        <begin position="77"/>
        <end position="210"/>
    </location>
</feature>
<dbReference type="GeneID" id="60587603"/>
<organism evidence="3 4">
    <name type="scientific">Halosimplex litoreum</name>
    <dbReference type="NCBI Taxonomy" id="1198301"/>
    <lineage>
        <taxon>Archaea</taxon>
        <taxon>Methanobacteriati</taxon>
        <taxon>Methanobacteriota</taxon>
        <taxon>Stenosarchaea group</taxon>
        <taxon>Halobacteria</taxon>
        <taxon>Halobacteriales</taxon>
        <taxon>Haloarculaceae</taxon>
        <taxon>Halosimplex</taxon>
    </lineage>
</organism>
<dbReference type="Pfam" id="PF13231">
    <property type="entry name" value="PMT_2"/>
    <property type="match status" value="1"/>
</dbReference>
<dbReference type="PANTHER" id="PTHR41710">
    <property type="entry name" value="GLYCOSYL TRANSFERASE, FAMILY 39"/>
    <property type="match status" value="1"/>
</dbReference>
<dbReference type="Proteomes" id="UP000595001">
    <property type="component" value="Chromosome"/>
</dbReference>
<dbReference type="EMBL" id="CP065856">
    <property type="protein sequence ID" value="QPV63782.1"/>
    <property type="molecule type" value="Genomic_DNA"/>
</dbReference>
<keyword evidence="4" id="KW-1185">Reference proteome</keyword>
<evidence type="ECO:0000259" key="2">
    <source>
        <dbReference type="Pfam" id="PF13231"/>
    </source>
</evidence>
<gene>
    <name evidence="3" type="ORF">I7X12_03880</name>
</gene>
<feature type="transmembrane region" description="Helical" evidence="1">
    <location>
        <begin position="410"/>
        <end position="429"/>
    </location>
</feature>
<feature type="transmembrane region" description="Helical" evidence="1">
    <location>
        <begin position="126"/>
        <end position="144"/>
    </location>
</feature>
<proteinExistence type="predicted"/>
<dbReference type="InterPro" id="IPR038731">
    <property type="entry name" value="RgtA/B/C-like"/>
</dbReference>
<evidence type="ECO:0000256" key="1">
    <source>
        <dbReference type="SAM" id="Phobius"/>
    </source>
</evidence>
<keyword evidence="1" id="KW-0812">Transmembrane</keyword>
<sequence length="580" mass="62228">MTDSDGGGRLRVAGARLCERWGVDRITLAVVAVVVAAFAARFYRLGARTAHFDEGRVAYWVLDYAASGNVRYRPIIHGPFLQHVNEVVFGVLGPTDFAMRAVVAAVTALFPLSALLFRERLRDTEIVALAAFWAFTPVVLYYSRFMRGDPLVAAFMVTAFALFVRAVDTGGRRGYFYAGVGFVALGFTAKENALLYLLCWAGGAVLLLDHRLFRAADRGEDWTAVARTHCRRVLGTGWRHVDALLIGALGFLAVVVFFYAPRGETAVGPGLGAALSDPSLLPAVLREATVGSAGALADTWVNSPHQDHAYLPYLGHFLSTLRAGGFAVCILAVAGFVADRYRPDGPSDLVAVAFYWGVVSVLGYPIATDIEAPWATVHAVVPLAIPAAVGLGLFARWGREALADGDRVSAGLAALVVFVVTAQVAAAGAEHVYLTDHRESNQLVQYAQPAPGVQPVMREVGGAAPNHAGTDVVLYGDYFVDDPGATGPRRPACSPWQQVLPLPWYLERADATASCVDSADALVRTVDRERPLLVVARADDVSTRPAALSGYERRTALLRDRDTRTRFFVRSDVANASGGG</sequence>
<keyword evidence="1" id="KW-1133">Transmembrane helix</keyword>
<feature type="transmembrane region" description="Helical" evidence="1">
    <location>
        <begin position="349"/>
        <end position="367"/>
    </location>
</feature>
<dbReference type="AlphaFoldDB" id="A0A7T3G025"/>
<dbReference type="OrthoDB" id="313515at2157"/>
<dbReference type="PIRSF" id="PIRSF030218">
    <property type="entry name" value="Mannosyltr_MA4085_prd"/>
    <property type="match status" value="1"/>
</dbReference>
<feature type="transmembrane region" description="Helical" evidence="1">
    <location>
        <begin position="150"/>
        <end position="167"/>
    </location>
</feature>
<feature type="transmembrane region" description="Helical" evidence="1">
    <location>
        <begin position="241"/>
        <end position="260"/>
    </location>
</feature>
<name>A0A7T3G025_9EURY</name>
<dbReference type="PANTHER" id="PTHR41710:SF2">
    <property type="entry name" value="GLYCOSYL TRANSFERASE FAMILY 39_83 DOMAIN-CONTAINING PROTEIN"/>
    <property type="match status" value="1"/>
</dbReference>
<dbReference type="NCBIfam" id="TIGR03663">
    <property type="entry name" value="flippase activity-associated protein Agl23"/>
    <property type="match status" value="1"/>
</dbReference>
<feature type="transmembrane region" description="Helical" evidence="1">
    <location>
        <begin position="97"/>
        <end position="117"/>
    </location>
</feature>
<evidence type="ECO:0000313" key="4">
    <source>
        <dbReference type="Proteomes" id="UP000595001"/>
    </source>
</evidence>
<feature type="transmembrane region" description="Helical" evidence="1">
    <location>
        <begin position="313"/>
        <end position="337"/>
    </location>
</feature>
<feature type="transmembrane region" description="Helical" evidence="1">
    <location>
        <begin position="379"/>
        <end position="398"/>
    </location>
</feature>
<dbReference type="InterPro" id="IPR016950">
    <property type="entry name" value="Manno-Trfase_MA4085_prd"/>
</dbReference>
<protein>
    <submittedName>
        <fullName evidence="3">TIGR03663 family protein</fullName>
    </submittedName>
</protein>
<evidence type="ECO:0000313" key="3">
    <source>
        <dbReference type="EMBL" id="QPV63782.1"/>
    </source>
</evidence>
<accession>A0A7T3G025</accession>
<feature type="transmembrane region" description="Helical" evidence="1">
    <location>
        <begin position="26"/>
        <end position="43"/>
    </location>
</feature>
<dbReference type="KEGG" id="hlt:I7X12_03880"/>